<reference evidence="1" key="1">
    <citation type="submission" date="2022-07" db="EMBL/GenBank/DDBJ databases">
        <title>Ectorhizobium quercum gen.nov., sp. nov.</title>
        <authorList>
            <person name="Ma T."/>
            <person name="Li Y."/>
        </authorList>
    </citation>
    <scope>NUCLEOTIDE SEQUENCE</scope>
    <source>
        <strain evidence="1">BDR2-2</strain>
    </source>
</reference>
<name>A0AAE3N4J1_9HYPH</name>
<keyword evidence="2" id="KW-1185">Reference proteome</keyword>
<organism evidence="1 2">
    <name type="scientific">Ectorhizobium quercum</name>
    <dbReference type="NCBI Taxonomy" id="2965071"/>
    <lineage>
        <taxon>Bacteria</taxon>
        <taxon>Pseudomonadati</taxon>
        <taxon>Pseudomonadota</taxon>
        <taxon>Alphaproteobacteria</taxon>
        <taxon>Hyphomicrobiales</taxon>
        <taxon>Rhizobiaceae</taxon>
        <taxon>Ectorhizobium</taxon>
    </lineage>
</organism>
<dbReference type="AlphaFoldDB" id="A0AAE3N4J1"/>
<sequence length="90" mass="10155">MQGVSAIRPAKPAHLRCCTLTFLHFRHKDRAHLRRGQGKPLDFRRSIMEPMSIRGPLTGPERRRFGIVDRCDKRPDQLGLTGAPVFHGGA</sequence>
<accession>A0AAE3N4J1</accession>
<evidence type="ECO:0000313" key="2">
    <source>
        <dbReference type="Proteomes" id="UP001208771"/>
    </source>
</evidence>
<protein>
    <submittedName>
        <fullName evidence="1">Uncharacterized protein</fullName>
    </submittedName>
</protein>
<gene>
    <name evidence="1" type="ORF">NOF55_18525</name>
</gene>
<dbReference type="Proteomes" id="UP001208771">
    <property type="component" value="Unassembled WGS sequence"/>
</dbReference>
<dbReference type="EMBL" id="JANFPI010000006">
    <property type="protein sequence ID" value="MCX8999105.1"/>
    <property type="molecule type" value="Genomic_DNA"/>
</dbReference>
<evidence type="ECO:0000313" key="1">
    <source>
        <dbReference type="EMBL" id="MCX8999105.1"/>
    </source>
</evidence>
<proteinExistence type="predicted"/>
<comment type="caution">
    <text evidence="1">The sequence shown here is derived from an EMBL/GenBank/DDBJ whole genome shotgun (WGS) entry which is preliminary data.</text>
</comment>